<feature type="compositionally biased region" description="Low complexity" evidence="1">
    <location>
        <begin position="433"/>
        <end position="445"/>
    </location>
</feature>
<dbReference type="AlphaFoldDB" id="A0A3Q0HGC7"/>
<feature type="compositionally biased region" description="Polar residues" evidence="1">
    <location>
        <begin position="450"/>
        <end position="471"/>
    </location>
</feature>
<sequence length="489" mass="51121">MNPQARIGGRQVLYRPSGPGLGLGQALYGPPGAKIRGRGVLDKPSRPGSRQCGQDGRYRNNPKSLADAGEPSAAAAPSRSARGARATSLEKYGVRGQAEPGTALGASVPAQPPPSLQQEAVHAPACVHGFFHGLSPPDAPRPGPPGTPVPCRKLHPVLGCATRLLLPAAVAEAGSSGELSLVPAAALCPCLRPLPNQPAQLNTVSVFCYDPAGLPLPATFLRDPAHLADWERHGYVATPDPGPGPKEGLARPDACYLLHRGSGEAAEPGAQPQTLLLFLLLRYADPFQDPPVCDARTRQVLVSHVEQILGCSAGAVREAVQGVVDATLEEDAHRQRSQRQLCQALPVVLEAVSSVVSSSTSARFRRACLQSWQVSDTPELVAALSGALTGVTRRRRLPHSSCTDPGPPWAGSPPGQPPLQEEASRDIGTPRSEPAGEAAGAGPEPKQSRRASGTPEQGQSRDGAGSSQDLSQADELWLQETRSLSEWAS</sequence>
<dbReference type="KEGG" id="asn:102368549"/>
<dbReference type="Pfam" id="PF15091">
    <property type="entry name" value="DUF4554"/>
    <property type="match status" value="1"/>
</dbReference>
<feature type="compositionally biased region" description="Low complexity" evidence="1">
    <location>
        <begin position="66"/>
        <end position="86"/>
    </location>
</feature>
<dbReference type="Proteomes" id="UP000189705">
    <property type="component" value="Unplaced"/>
</dbReference>
<dbReference type="GeneID" id="102368549"/>
<feature type="region of interest" description="Disordered" evidence="1">
    <location>
        <begin position="1"/>
        <end position="88"/>
    </location>
</feature>
<proteinExistence type="predicted"/>
<dbReference type="InterPro" id="IPR028040">
    <property type="entry name" value="TopoVIB-like"/>
</dbReference>
<keyword evidence="2" id="KW-1185">Reference proteome</keyword>
<gene>
    <name evidence="3" type="primary">CUNH11orf80</name>
</gene>
<accession>A0A3Q0HGC7</accession>
<dbReference type="RefSeq" id="XP_025070697.1">
    <property type="nucleotide sequence ID" value="XM_025214912.1"/>
</dbReference>
<feature type="compositionally biased region" description="Pro residues" evidence="1">
    <location>
        <begin position="405"/>
        <end position="417"/>
    </location>
</feature>
<dbReference type="STRING" id="38654.A0A3Q0HGC7"/>
<protein>
    <submittedName>
        <fullName evidence="3">Type 2 DNA topoisomerase 6 subunit B-like isoform X1</fullName>
    </submittedName>
</protein>
<dbReference type="InParanoid" id="A0A3Q0HGC7"/>
<dbReference type="GO" id="GO:0007131">
    <property type="term" value="P:reciprocal meiotic recombination"/>
    <property type="evidence" value="ECO:0007669"/>
    <property type="project" value="TreeGrafter"/>
</dbReference>
<evidence type="ECO:0000313" key="2">
    <source>
        <dbReference type="Proteomes" id="UP000189705"/>
    </source>
</evidence>
<feature type="region of interest" description="Disordered" evidence="1">
    <location>
        <begin position="395"/>
        <end position="489"/>
    </location>
</feature>
<dbReference type="CTD" id="79703"/>
<dbReference type="PANTHER" id="PTHR14652">
    <property type="entry name" value="TYPE 2 DNA TOPOISOMERASE 6 SUBUNIT B-LIKE"/>
    <property type="match status" value="1"/>
</dbReference>
<feature type="compositionally biased region" description="Polar residues" evidence="1">
    <location>
        <begin position="480"/>
        <end position="489"/>
    </location>
</feature>
<evidence type="ECO:0000256" key="1">
    <source>
        <dbReference type="SAM" id="MobiDB-lite"/>
    </source>
</evidence>
<dbReference type="GO" id="GO:0042138">
    <property type="term" value="P:meiotic DNA double-strand break formation"/>
    <property type="evidence" value="ECO:0007669"/>
    <property type="project" value="InterPro"/>
</dbReference>
<dbReference type="PANTHER" id="PTHR14652:SF2">
    <property type="entry name" value="TYPE 2 DNA TOPOISOMERASE 6 SUBUNIT B-LIKE"/>
    <property type="match status" value="1"/>
</dbReference>
<evidence type="ECO:0000313" key="3">
    <source>
        <dbReference type="RefSeq" id="XP_025070697.1"/>
    </source>
</evidence>
<organism evidence="2 3">
    <name type="scientific">Alligator sinensis</name>
    <name type="common">Chinese alligator</name>
    <dbReference type="NCBI Taxonomy" id="38654"/>
    <lineage>
        <taxon>Eukaryota</taxon>
        <taxon>Metazoa</taxon>
        <taxon>Chordata</taxon>
        <taxon>Craniata</taxon>
        <taxon>Vertebrata</taxon>
        <taxon>Euteleostomi</taxon>
        <taxon>Archelosauria</taxon>
        <taxon>Archosauria</taxon>
        <taxon>Crocodylia</taxon>
        <taxon>Alligatoridae</taxon>
        <taxon>Alligatorinae</taxon>
        <taxon>Alligator</taxon>
    </lineage>
</organism>
<reference evidence="3" key="1">
    <citation type="submission" date="2025-08" db="UniProtKB">
        <authorList>
            <consortium name="RefSeq"/>
        </authorList>
    </citation>
    <scope>IDENTIFICATION</scope>
</reference>
<name>A0A3Q0HGC7_ALLSI</name>